<keyword evidence="1" id="KW-0732">Signal</keyword>
<feature type="chain" id="PRO_5040263956" description="Topoisomerase 6 subunit A/Spo11 TOPRIM domain-containing protein" evidence="1">
    <location>
        <begin position="18"/>
        <end position="215"/>
    </location>
</feature>
<dbReference type="GO" id="GO:0003677">
    <property type="term" value="F:DNA binding"/>
    <property type="evidence" value="ECO:0007669"/>
    <property type="project" value="InterPro"/>
</dbReference>
<dbReference type="InterPro" id="IPR034136">
    <property type="entry name" value="TOPRIM_Topo6A/Spo11"/>
</dbReference>
<dbReference type="InterPro" id="IPR036078">
    <property type="entry name" value="Spo11/TopoVI_A_sf"/>
</dbReference>
<evidence type="ECO:0000313" key="4">
    <source>
        <dbReference type="Proteomes" id="UP000750711"/>
    </source>
</evidence>
<feature type="domain" description="Topoisomerase 6 subunit A/Spo11 TOPRIM" evidence="2">
    <location>
        <begin position="62"/>
        <end position="199"/>
    </location>
</feature>
<gene>
    <name evidence="3" type="ORF">GP486_000731</name>
</gene>
<evidence type="ECO:0000313" key="3">
    <source>
        <dbReference type="EMBL" id="KAH0565874.1"/>
    </source>
</evidence>
<dbReference type="GO" id="GO:0007131">
    <property type="term" value="P:reciprocal meiotic recombination"/>
    <property type="evidence" value="ECO:0007669"/>
    <property type="project" value="TreeGrafter"/>
</dbReference>
<dbReference type="GO" id="GO:0042138">
    <property type="term" value="P:meiotic DNA double-strand break formation"/>
    <property type="evidence" value="ECO:0007669"/>
    <property type="project" value="TreeGrafter"/>
</dbReference>
<keyword evidence="4" id="KW-1185">Reference proteome</keyword>
<comment type="caution">
    <text evidence="3">The sequence shown here is derived from an EMBL/GenBank/DDBJ whole genome shotgun (WGS) entry which is preliminary data.</text>
</comment>
<organism evidence="3 4">
    <name type="scientific">Trichoglossum hirsutum</name>
    <dbReference type="NCBI Taxonomy" id="265104"/>
    <lineage>
        <taxon>Eukaryota</taxon>
        <taxon>Fungi</taxon>
        <taxon>Dikarya</taxon>
        <taxon>Ascomycota</taxon>
        <taxon>Pezizomycotina</taxon>
        <taxon>Geoglossomycetes</taxon>
        <taxon>Geoglossales</taxon>
        <taxon>Geoglossaceae</taxon>
        <taxon>Trichoglossum</taxon>
    </lineage>
</organism>
<dbReference type="Gene3D" id="3.40.1360.10">
    <property type="match status" value="1"/>
</dbReference>
<evidence type="ECO:0000256" key="1">
    <source>
        <dbReference type="SAM" id="SignalP"/>
    </source>
</evidence>
<dbReference type="AlphaFoldDB" id="A0A9P8LI66"/>
<accession>A0A9P8LI66</accession>
<evidence type="ECO:0000259" key="2">
    <source>
        <dbReference type="Pfam" id="PF21180"/>
    </source>
</evidence>
<dbReference type="EMBL" id="JAGHQM010000053">
    <property type="protein sequence ID" value="KAH0565874.1"/>
    <property type="molecule type" value="Genomic_DNA"/>
</dbReference>
<dbReference type="CDD" id="cd00223">
    <property type="entry name" value="TOPRIM_TopoIIB_SPO"/>
    <property type="match status" value="1"/>
</dbReference>
<feature type="signal peptide" evidence="1">
    <location>
        <begin position="1"/>
        <end position="17"/>
    </location>
</feature>
<proteinExistence type="predicted"/>
<dbReference type="InterPro" id="IPR002815">
    <property type="entry name" value="Spo11/TopoVI_A"/>
</dbReference>
<protein>
    <recommendedName>
        <fullName evidence="2">Topoisomerase 6 subunit A/Spo11 TOPRIM domain-containing protein</fullName>
    </recommendedName>
</protein>
<dbReference type="Pfam" id="PF21180">
    <property type="entry name" value="TOP6A-Spo11_Toprim"/>
    <property type="match status" value="1"/>
</dbReference>
<dbReference type="Proteomes" id="UP000750711">
    <property type="component" value="Unassembled WGS sequence"/>
</dbReference>
<dbReference type="SUPFAM" id="SSF56726">
    <property type="entry name" value="DNA topoisomerase IV, alpha subunit"/>
    <property type="match status" value="1"/>
</dbReference>
<name>A0A9P8LI66_9PEZI</name>
<dbReference type="PRINTS" id="PR01550">
    <property type="entry name" value="TOP6AFAMILY"/>
</dbReference>
<dbReference type="GO" id="GO:0000706">
    <property type="term" value="P:meiotic DNA double-strand break processing"/>
    <property type="evidence" value="ECO:0007669"/>
    <property type="project" value="TreeGrafter"/>
</dbReference>
<dbReference type="GO" id="GO:0003918">
    <property type="term" value="F:DNA topoisomerase type II (double strand cut, ATP-hydrolyzing) activity"/>
    <property type="evidence" value="ECO:0007669"/>
    <property type="project" value="InterPro"/>
</dbReference>
<dbReference type="PANTHER" id="PTHR10848:SF0">
    <property type="entry name" value="MEIOTIC RECOMBINATION PROTEIN SPO11"/>
    <property type="match status" value="1"/>
</dbReference>
<reference evidence="3" key="1">
    <citation type="submission" date="2021-03" db="EMBL/GenBank/DDBJ databases">
        <title>Comparative genomics and phylogenomic investigation of the class Geoglossomycetes provide insights into ecological specialization and systematics.</title>
        <authorList>
            <person name="Melie T."/>
            <person name="Pirro S."/>
            <person name="Miller A.N."/>
            <person name="Quandt A."/>
        </authorList>
    </citation>
    <scope>NUCLEOTIDE SEQUENCE</scope>
    <source>
        <strain evidence="3">CAQ_001_2017</strain>
    </source>
</reference>
<sequence>MLMILLVAAAKGLVVGALQIKRKGGLILSYELDNEGVLVPSVKDIDGVDLNGVKWILLIEKEAKGYPDISTRAFLRFLSKVHPAVPQQDPIPIYALVDFDPHGLCILSTYKYGSIALAHENAQLTVSRIRWLGVKSTDLLESNAGEAQGLLSLTARDRRKAVKMLGSEVFTEDAEWRREMQVMLFLNIKAEVQVMSEFRRMGLERWIEGKVLGNP</sequence>
<dbReference type="PANTHER" id="PTHR10848">
    <property type="entry name" value="MEIOTIC RECOMBINATION PROTEIN SPO11"/>
    <property type="match status" value="1"/>
</dbReference>
<dbReference type="GO" id="GO:0000228">
    <property type="term" value="C:nuclear chromosome"/>
    <property type="evidence" value="ECO:0007669"/>
    <property type="project" value="TreeGrafter"/>
</dbReference>